<dbReference type="SUPFAM" id="SSF51998">
    <property type="entry name" value="PFL-like glycyl radical enzymes"/>
    <property type="match status" value="1"/>
</dbReference>
<evidence type="ECO:0000259" key="2">
    <source>
        <dbReference type="PROSITE" id="PS00089"/>
    </source>
</evidence>
<dbReference type="Pfam" id="PF02867">
    <property type="entry name" value="Ribonuc_red_lgC"/>
    <property type="match status" value="1"/>
</dbReference>
<dbReference type="Gene3D" id="3.20.70.20">
    <property type="match status" value="1"/>
</dbReference>
<accession>A0A401FJS1</accession>
<keyword evidence="4" id="KW-1185">Reference proteome</keyword>
<dbReference type="PANTHER" id="PTHR11573">
    <property type="entry name" value="RIBONUCLEOSIDE-DIPHOSPHATE REDUCTASE LARGE CHAIN"/>
    <property type="match status" value="1"/>
</dbReference>
<proteinExistence type="inferred from homology"/>
<protein>
    <submittedName>
        <fullName evidence="3">Ribonucleotide reductase of class Ib (Aerobic), alpha subunit</fullName>
        <ecNumber evidence="3">1.17.4.1</ecNumber>
    </submittedName>
</protein>
<dbReference type="PANTHER" id="PTHR11573:SF30">
    <property type="entry name" value="RIBONUCLEOSIDE-DIPHOSPHATE REDUCTASE 2 SUBUNIT ALPHA"/>
    <property type="match status" value="1"/>
</dbReference>
<feature type="domain" description="Ribonucleotide reductase large subunit" evidence="2">
    <location>
        <begin position="13"/>
        <end position="35"/>
    </location>
</feature>
<comment type="caution">
    <text evidence="3">The sequence shown here is derived from an EMBL/GenBank/DDBJ whole genome shotgun (WGS) entry which is preliminary data.</text>
</comment>
<keyword evidence="3" id="KW-0560">Oxidoreductase</keyword>
<dbReference type="GO" id="GO:0005971">
    <property type="term" value="C:ribonucleoside-diphosphate reductase complex"/>
    <property type="evidence" value="ECO:0007669"/>
    <property type="project" value="TreeGrafter"/>
</dbReference>
<evidence type="ECO:0000313" key="4">
    <source>
        <dbReference type="Proteomes" id="UP000286974"/>
    </source>
</evidence>
<organism evidence="3 4">
    <name type="scientific">Lentilactobacillus kosonis</name>
    <dbReference type="NCBI Taxonomy" id="2810561"/>
    <lineage>
        <taxon>Bacteria</taxon>
        <taxon>Bacillati</taxon>
        <taxon>Bacillota</taxon>
        <taxon>Bacilli</taxon>
        <taxon>Lactobacillales</taxon>
        <taxon>Lactobacillaceae</taxon>
        <taxon>Lentilactobacillus</taxon>
    </lineage>
</organism>
<comment type="similarity">
    <text evidence="1">Belongs to the ribonucleoside diphosphate reductase large chain family.</text>
</comment>
<sequence length="176" mass="20337">MFTNIPVPTKEDWQVLKEAVMQDGLYHQNRMAVAPNGSISYINDTTASLHPIINRIEERQESKIGKIYYPAPYLSNDTMPYYKSAYDMDMRKVIDIYAAAQEHVDQGMSLTLFMRSTIPAGIYDWKNGRTDKMTTRDLNILRNYAHKKGIKSIYYIRTFTDDQQEVGSNECESCVI</sequence>
<evidence type="ECO:0000256" key="1">
    <source>
        <dbReference type="ARBA" id="ARBA00010406"/>
    </source>
</evidence>
<dbReference type="PROSITE" id="PS00089">
    <property type="entry name" value="RIBORED_LARGE"/>
    <property type="match status" value="1"/>
</dbReference>
<gene>
    <name evidence="3" type="ORF">NBRC111893_781</name>
</gene>
<dbReference type="GO" id="GO:0009263">
    <property type="term" value="P:deoxyribonucleotide biosynthetic process"/>
    <property type="evidence" value="ECO:0007669"/>
    <property type="project" value="TreeGrafter"/>
</dbReference>
<dbReference type="GO" id="GO:0004748">
    <property type="term" value="F:ribonucleoside-diphosphate reductase activity, thioredoxin disulfide as acceptor"/>
    <property type="evidence" value="ECO:0007669"/>
    <property type="project" value="UniProtKB-EC"/>
</dbReference>
<evidence type="ECO:0000313" key="3">
    <source>
        <dbReference type="EMBL" id="GAY72635.1"/>
    </source>
</evidence>
<dbReference type="EC" id="1.17.4.1" evidence="3"/>
<dbReference type="EMBL" id="BEXA01000002">
    <property type="protein sequence ID" value="GAY72635.1"/>
    <property type="molecule type" value="Genomic_DNA"/>
</dbReference>
<dbReference type="GO" id="GO:0005524">
    <property type="term" value="F:ATP binding"/>
    <property type="evidence" value="ECO:0007669"/>
    <property type="project" value="TreeGrafter"/>
</dbReference>
<name>A0A401FJS1_9LACO</name>
<dbReference type="InterPro" id="IPR013346">
    <property type="entry name" value="NrdE_NrdA_C"/>
</dbReference>
<dbReference type="AlphaFoldDB" id="A0A401FJS1"/>
<reference evidence="3 4" key="1">
    <citation type="submission" date="2017-11" db="EMBL/GenBank/DDBJ databases">
        <title>Draft Genome Sequence of Lactobacillus curieae NBRC 111893 isolated from Koso, a Japanese sugar-Vegetable Fermented Beverage.</title>
        <authorList>
            <person name="Chiou T.Y."/>
            <person name="Oshima K."/>
            <person name="Suda W."/>
            <person name="Hattori M."/>
            <person name="Takahashi T."/>
        </authorList>
    </citation>
    <scope>NUCLEOTIDE SEQUENCE [LARGE SCALE GENOMIC DNA]</scope>
    <source>
        <strain evidence="3 4">NBRC111893</strain>
    </source>
</reference>
<dbReference type="InterPro" id="IPR039718">
    <property type="entry name" value="Rrm1"/>
</dbReference>
<dbReference type="InterPro" id="IPR000788">
    <property type="entry name" value="RNR_lg_C"/>
</dbReference>
<dbReference type="Proteomes" id="UP000286974">
    <property type="component" value="Unassembled WGS sequence"/>
</dbReference>